<dbReference type="PRINTS" id="PR01023">
    <property type="entry name" value="NAFLGMOTY"/>
</dbReference>
<name>A0A3M2I5T3_9GAMM</name>
<sequence>MKKILICLALTTGLATGCKKPPENAIATDPTATPPATESATPAKTGFDIDSVPVSTATLGDFPYITLPRGYRSNGDPVDKEFARFPFWVDGNAHWVEGRFHEVNILTEDDKQYAPLEVRRNLEALVQQLGGVKVSEGKIPGEAIEGFGEEVTMGFRTGIGDVYNEPVTTYLVRRNDGNIWIHFVQNTSEGWMTIGREQAFQQTATLLPTSELKKQIDANGKVALQVNFATDKTDILPESMPQIEQVAALLKEDPQLELDINGHTDSTGDKIHNLKLSEGRARSVLATLETKGIDASRLGAKGYGDTQPVADNTTEEGKAKNRRVELIKR</sequence>
<dbReference type="SUPFAM" id="SSF103088">
    <property type="entry name" value="OmpA-like"/>
    <property type="match status" value="1"/>
</dbReference>
<dbReference type="Proteomes" id="UP000275012">
    <property type="component" value="Unassembled WGS sequence"/>
</dbReference>
<feature type="domain" description="OmpA-like" evidence="6">
    <location>
        <begin position="215"/>
        <end position="329"/>
    </location>
</feature>
<dbReference type="InterPro" id="IPR036737">
    <property type="entry name" value="OmpA-like_sf"/>
</dbReference>
<accession>A0A3M2I5T3</accession>
<evidence type="ECO:0000256" key="2">
    <source>
        <dbReference type="ARBA" id="ARBA00023136"/>
    </source>
</evidence>
<organism evidence="7 8">
    <name type="scientific">Solilutibacter pythonis</name>
    <dbReference type="NCBI Taxonomy" id="2483112"/>
    <lineage>
        <taxon>Bacteria</taxon>
        <taxon>Pseudomonadati</taxon>
        <taxon>Pseudomonadota</taxon>
        <taxon>Gammaproteobacteria</taxon>
        <taxon>Lysobacterales</taxon>
        <taxon>Lysobacteraceae</taxon>
        <taxon>Solilutibacter</taxon>
    </lineage>
</organism>
<evidence type="ECO:0000259" key="6">
    <source>
        <dbReference type="PROSITE" id="PS51123"/>
    </source>
</evidence>
<evidence type="ECO:0000256" key="1">
    <source>
        <dbReference type="ARBA" id="ARBA00004442"/>
    </source>
</evidence>
<dbReference type="EMBL" id="RFLY01000004">
    <property type="protein sequence ID" value="RMH93817.1"/>
    <property type="molecule type" value="Genomic_DNA"/>
</dbReference>
<evidence type="ECO:0000256" key="3">
    <source>
        <dbReference type="ARBA" id="ARBA00023237"/>
    </source>
</evidence>
<keyword evidence="2 4" id="KW-0472">Membrane</keyword>
<dbReference type="CDD" id="cd07185">
    <property type="entry name" value="OmpA_C-like"/>
    <property type="match status" value="1"/>
</dbReference>
<comment type="caution">
    <text evidence="7">The sequence shown here is derived from an EMBL/GenBank/DDBJ whole genome shotgun (WGS) entry which is preliminary data.</text>
</comment>
<dbReference type="PANTHER" id="PTHR30329:SF21">
    <property type="entry name" value="LIPOPROTEIN YIAD-RELATED"/>
    <property type="match status" value="1"/>
</dbReference>
<dbReference type="InterPro" id="IPR050330">
    <property type="entry name" value="Bact_OuterMem_StrucFunc"/>
</dbReference>
<feature type="region of interest" description="Disordered" evidence="5">
    <location>
        <begin position="303"/>
        <end position="329"/>
    </location>
</feature>
<gene>
    <name evidence="7" type="ORF">EBB59_04000</name>
</gene>
<keyword evidence="3" id="KW-0998">Cell outer membrane</keyword>
<dbReference type="GO" id="GO:0009279">
    <property type="term" value="C:cell outer membrane"/>
    <property type="evidence" value="ECO:0007669"/>
    <property type="project" value="UniProtKB-SubCell"/>
</dbReference>
<dbReference type="PROSITE" id="PS51123">
    <property type="entry name" value="OMPA_2"/>
    <property type="match status" value="1"/>
</dbReference>
<dbReference type="PROSITE" id="PS51257">
    <property type="entry name" value="PROKAR_LIPOPROTEIN"/>
    <property type="match status" value="1"/>
</dbReference>
<evidence type="ECO:0000256" key="5">
    <source>
        <dbReference type="SAM" id="MobiDB-lite"/>
    </source>
</evidence>
<feature type="compositionally biased region" description="Basic and acidic residues" evidence="5">
    <location>
        <begin position="315"/>
        <end position="329"/>
    </location>
</feature>
<dbReference type="AlphaFoldDB" id="A0A3M2I5T3"/>
<keyword evidence="8" id="KW-1185">Reference proteome</keyword>
<evidence type="ECO:0000256" key="4">
    <source>
        <dbReference type="PROSITE-ProRule" id="PRU00473"/>
    </source>
</evidence>
<dbReference type="RefSeq" id="WP_122100860.1">
    <property type="nucleotide sequence ID" value="NZ_RFLY01000004.1"/>
</dbReference>
<feature type="region of interest" description="Disordered" evidence="5">
    <location>
        <begin position="19"/>
        <end position="47"/>
    </location>
</feature>
<protein>
    <submittedName>
        <fullName evidence="7">OmpA family protein</fullName>
    </submittedName>
</protein>
<dbReference type="Gene3D" id="3.30.1330.60">
    <property type="entry name" value="OmpA-like domain"/>
    <property type="match status" value="1"/>
</dbReference>
<dbReference type="PRINTS" id="PR01021">
    <property type="entry name" value="OMPADOMAIN"/>
</dbReference>
<comment type="subcellular location">
    <subcellularLocation>
        <location evidence="1">Cell outer membrane</location>
    </subcellularLocation>
</comment>
<evidence type="ECO:0000313" key="7">
    <source>
        <dbReference type="EMBL" id="RMH93817.1"/>
    </source>
</evidence>
<feature type="compositionally biased region" description="Low complexity" evidence="5">
    <location>
        <begin position="25"/>
        <end position="45"/>
    </location>
</feature>
<dbReference type="OrthoDB" id="9792021at2"/>
<reference evidence="7 8" key="1">
    <citation type="submission" date="2018-10" db="EMBL/GenBank/DDBJ databases">
        <title>Proposal of Lysobacter pythonis sp. nov. isolated from royal pythons (Python regius).</title>
        <authorList>
            <person name="Hans-Juergen B."/>
            <person name="Huptas C."/>
            <person name="Sandra B."/>
            <person name="Igor L."/>
            <person name="Joachim S."/>
            <person name="Siegfried S."/>
            <person name="Mareike W."/>
            <person name="Peter K."/>
        </authorList>
    </citation>
    <scope>NUCLEOTIDE SEQUENCE [LARGE SCALE GENOMIC DNA]</scope>
    <source>
        <strain evidence="7 8">4284/11</strain>
    </source>
</reference>
<dbReference type="InterPro" id="IPR006665">
    <property type="entry name" value="OmpA-like"/>
</dbReference>
<dbReference type="Pfam" id="PF00691">
    <property type="entry name" value="OmpA"/>
    <property type="match status" value="1"/>
</dbReference>
<dbReference type="PANTHER" id="PTHR30329">
    <property type="entry name" value="STATOR ELEMENT OF FLAGELLAR MOTOR COMPLEX"/>
    <property type="match status" value="1"/>
</dbReference>
<proteinExistence type="predicted"/>
<dbReference type="InterPro" id="IPR006664">
    <property type="entry name" value="OMP_bac"/>
</dbReference>
<evidence type="ECO:0000313" key="8">
    <source>
        <dbReference type="Proteomes" id="UP000275012"/>
    </source>
</evidence>